<evidence type="ECO:0000256" key="2">
    <source>
        <dbReference type="ARBA" id="ARBA00022729"/>
    </source>
</evidence>
<evidence type="ECO:0000256" key="7">
    <source>
        <dbReference type="PIRNR" id="PIRNR000862"/>
    </source>
</evidence>
<proteinExistence type="inferred from homology"/>
<dbReference type="AlphaFoldDB" id="A0AAV8WC76"/>
<evidence type="ECO:0000256" key="4">
    <source>
        <dbReference type="ARBA" id="ARBA00022963"/>
    </source>
</evidence>
<keyword evidence="4 7" id="KW-0442">Lipid degradation</keyword>
<feature type="active site" description="Charge relay system" evidence="8">
    <location>
        <position position="389"/>
    </location>
</feature>
<comment type="similarity">
    <text evidence="1 7">Belongs to the AB hydrolase superfamily. Lipase family.</text>
</comment>
<feature type="signal peptide" evidence="9">
    <location>
        <begin position="1"/>
        <end position="19"/>
    </location>
</feature>
<dbReference type="InterPro" id="IPR025483">
    <property type="entry name" value="Lipase_euk"/>
</dbReference>
<dbReference type="SUPFAM" id="SSF53474">
    <property type="entry name" value="alpha/beta-Hydrolases"/>
    <property type="match status" value="1"/>
</dbReference>
<dbReference type="Proteomes" id="UP001159042">
    <property type="component" value="Unassembled WGS sequence"/>
</dbReference>
<evidence type="ECO:0000256" key="1">
    <source>
        <dbReference type="ARBA" id="ARBA00010701"/>
    </source>
</evidence>
<evidence type="ECO:0000256" key="5">
    <source>
        <dbReference type="ARBA" id="ARBA00023098"/>
    </source>
</evidence>
<dbReference type="FunFam" id="3.40.50.1820:FF:000021">
    <property type="entry name" value="Lipase"/>
    <property type="match status" value="1"/>
</dbReference>
<keyword evidence="2 9" id="KW-0732">Signal</keyword>
<gene>
    <name evidence="11" type="ORF">NQ315_006972</name>
</gene>
<dbReference type="GO" id="GO:0016042">
    <property type="term" value="P:lipid catabolic process"/>
    <property type="evidence" value="ECO:0007669"/>
    <property type="project" value="UniProtKB-KW"/>
</dbReference>
<evidence type="ECO:0000313" key="11">
    <source>
        <dbReference type="EMBL" id="KAJ8924181.1"/>
    </source>
</evidence>
<accession>A0AAV8WC76</accession>
<protein>
    <recommendedName>
        <fullName evidence="7">Lipase</fullName>
    </recommendedName>
</protein>
<keyword evidence="12" id="KW-1185">Reference proteome</keyword>
<feature type="active site" description="Nucleophile" evidence="8">
    <location>
        <position position="186"/>
    </location>
</feature>
<dbReference type="InterPro" id="IPR029058">
    <property type="entry name" value="AB_hydrolase_fold"/>
</dbReference>
<dbReference type="Gene3D" id="3.40.50.1820">
    <property type="entry name" value="alpha/beta hydrolase"/>
    <property type="match status" value="1"/>
</dbReference>
<comment type="caution">
    <text evidence="11">The sequence shown here is derived from an EMBL/GenBank/DDBJ whole genome shotgun (WGS) entry which is preliminary data.</text>
</comment>
<dbReference type="EMBL" id="JANEYG010000003">
    <property type="protein sequence ID" value="KAJ8924181.1"/>
    <property type="molecule type" value="Genomic_DNA"/>
</dbReference>
<keyword evidence="5" id="KW-0443">Lipid metabolism</keyword>
<feature type="domain" description="Partial AB-hydrolase lipase" evidence="10">
    <location>
        <begin position="52"/>
        <end position="111"/>
    </location>
</feature>
<organism evidence="11 12">
    <name type="scientific">Exocentrus adspersus</name>
    <dbReference type="NCBI Taxonomy" id="1586481"/>
    <lineage>
        <taxon>Eukaryota</taxon>
        <taxon>Metazoa</taxon>
        <taxon>Ecdysozoa</taxon>
        <taxon>Arthropoda</taxon>
        <taxon>Hexapoda</taxon>
        <taxon>Insecta</taxon>
        <taxon>Pterygota</taxon>
        <taxon>Neoptera</taxon>
        <taxon>Endopterygota</taxon>
        <taxon>Coleoptera</taxon>
        <taxon>Polyphaga</taxon>
        <taxon>Cucujiformia</taxon>
        <taxon>Chrysomeloidea</taxon>
        <taxon>Cerambycidae</taxon>
        <taxon>Lamiinae</taxon>
        <taxon>Acanthocinini</taxon>
        <taxon>Exocentrus</taxon>
    </lineage>
</organism>
<dbReference type="GO" id="GO:0016788">
    <property type="term" value="F:hydrolase activity, acting on ester bonds"/>
    <property type="evidence" value="ECO:0007669"/>
    <property type="project" value="InterPro"/>
</dbReference>
<sequence length="416" mass="47296">MLKILQVTVQCVLLLSVTSFEQPSVEEDRCEGLGELRNQINCKFNPDDYLDVPQIIKRHGYPSESHTIVSDDGYLLTLHRIPGTKNGKQGDQPVLLQHGLLGSSADWILNGNNSLGFVLADQGYDVWLGNSRGNTYSRGHVSLPIWSAQYWNFSWHEMAIYDLPATLYYISNTTGKLGDIIYIGHSMGTTQFFVLSSTLPQAAKNVKVMIALAPVAYMTHIRSPVRYLAPFVNDFQWISDHIGLNELLPNHKFYKFLAYECERNNTKKICENLLFVLCGFDEREFNVNQLPTILSHDPAGTSTKTVLHYTQEIKNEGNFQQYDYGPAGNMIKYGTATPPQYKLGNIKRPIYLMYAENDILASSIDVERLARQLTNLVGTYKVPLDVFSHIDFIFGKDAYNFVYKPLLKVVRNYTEY</sequence>
<dbReference type="InterPro" id="IPR006693">
    <property type="entry name" value="AB_hydrolase_lipase"/>
</dbReference>
<dbReference type="PIRSF" id="PIRSF000862">
    <property type="entry name" value="Steryl_ester_lip"/>
    <property type="match status" value="1"/>
</dbReference>
<dbReference type="PANTHER" id="PTHR11005">
    <property type="entry name" value="LYSOSOMAL ACID LIPASE-RELATED"/>
    <property type="match status" value="1"/>
</dbReference>
<evidence type="ECO:0000256" key="3">
    <source>
        <dbReference type="ARBA" id="ARBA00022801"/>
    </source>
</evidence>
<name>A0AAV8WC76_9CUCU</name>
<evidence type="ECO:0000313" key="12">
    <source>
        <dbReference type="Proteomes" id="UP001159042"/>
    </source>
</evidence>
<reference evidence="11 12" key="1">
    <citation type="journal article" date="2023" name="Insect Mol. Biol.">
        <title>Genome sequencing provides insights into the evolution of gene families encoding plant cell wall-degrading enzymes in longhorned beetles.</title>
        <authorList>
            <person name="Shin N.R."/>
            <person name="Okamura Y."/>
            <person name="Kirsch R."/>
            <person name="Pauchet Y."/>
        </authorList>
    </citation>
    <scope>NUCLEOTIDE SEQUENCE [LARGE SCALE GENOMIC DNA]</scope>
    <source>
        <strain evidence="11">EAD_L_NR</strain>
    </source>
</reference>
<feature type="chain" id="PRO_5043507859" description="Lipase" evidence="9">
    <location>
        <begin position="20"/>
        <end position="416"/>
    </location>
</feature>
<dbReference type="Pfam" id="PF04083">
    <property type="entry name" value="Abhydro_lipase"/>
    <property type="match status" value="1"/>
</dbReference>
<evidence type="ECO:0000256" key="9">
    <source>
        <dbReference type="SAM" id="SignalP"/>
    </source>
</evidence>
<keyword evidence="3 7" id="KW-0378">Hydrolase</keyword>
<evidence type="ECO:0000259" key="10">
    <source>
        <dbReference type="Pfam" id="PF04083"/>
    </source>
</evidence>
<keyword evidence="6" id="KW-0325">Glycoprotein</keyword>
<feature type="active site" description="Charge relay system" evidence="8">
    <location>
        <position position="358"/>
    </location>
</feature>
<evidence type="ECO:0000256" key="8">
    <source>
        <dbReference type="PIRSR" id="PIRSR000862-1"/>
    </source>
</evidence>
<evidence type="ECO:0000256" key="6">
    <source>
        <dbReference type="ARBA" id="ARBA00023180"/>
    </source>
</evidence>